<keyword evidence="2" id="KW-1185">Reference proteome</keyword>
<dbReference type="STRING" id="334819.W7N2H5"/>
<reference evidence="1 2" key="1">
    <citation type="journal article" date="2010" name="Nature">
        <title>Comparative genomics reveals mobile pathogenicity chromosomes in Fusarium.</title>
        <authorList>
            <person name="Ma L.J."/>
            <person name="van der Does H.C."/>
            <person name="Borkovich K.A."/>
            <person name="Coleman J.J."/>
            <person name="Daboussi M.J."/>
            <person name="Di Pietro A."/>
            <person name="Dufresne M."/>
            <person name="Freitag M."/>
            <person name="Grabherr M."/>
            <person name="Henrissat B."/>
            <person name="Houterman P.M."/>
            <person name="Kang S."/>
            <person name="Shim W.B."/>
            <person name="Woloshuk C."/>
            <person name="Xie X."/>
            <person name="Xu J.R."/>
            <person name="Antoniw J."/>
            <person name="Baker S.E."/>
            <person name="Bluhm B.H."/>
            <person name="Breakspear A."/>
            <person name="Brown D.W."/>
            <person name="Butchko R.A."/>
            <person name="Chapman S."/>
            <person name="Coulson R."/>
            <person name="Coutinho P.M."/>
            <person name="Danchin E.G."/>
            <person name="Diener A."/>
            <person name="Gale L.R."/>
            <person name="Gardiner D.M."/>
            <person name="Goff S."/>
            <person name="Hammond-Kosack K.E."/>
            <person name="Hilburn K."/>
            <person name="Hua-Van A."/>
            <person name="Jonkers W."/>
            <person name="Kazan K."/>
            <person name="Kodira C.D."/>
            <person name="Koehrsen M."/>
            <person name="Kumar L."/>
            <person name="Lee Y.H."/>
            <person name="Li L."/>
            <person name="Manners J.M."/>
            <person name="Miranda-Saavedra D."/>
            <person name="Mukherjee M."/>
            <person name="Park G."/>
            <person name="Park J."/>
            <person name="Park S.Y."/>
            <person name="Proctor R.H."/>
            <person name="Regev A."/>
            <person name="Ruiz-Roldan M.C."/>
            <person name="Sain D."/>
            <person name="Sakthikumar S."/>
            <person name="Sykes S."/>
            <person name="Schwartz D.C."/>
            <person name="Turgeon B.G."/>
            <person name="Wapinski I."/>
            <person name="Yoder O."/>
            <person name="Young S."/>
            <person name="Zeng Q."/>
            <person name="Zhou S."/>
            <person name="Galagan J."/>
            <person name="Cuomo C.A."/>
            <person name="Kistler H.C."/>
            <person name="Rep M."/>
        </authorList>
    </citation>
    <scope>NUCLEOTIDE SEQUENCE [LARGE SCALE GENOMIC DNA]</scope>
    <source>
        <strain evidence="2">M3125 / FGSC 7600</strain>
    </source>
</reference>
<protein>
    <submittedName>
        <fullName evidence="1">Uncharacterized protein</fullName>
    </submittedName>
</protein>
<evidence type="ECO:0000313" key="2">
    <source>
        <dbReference type="Proteomes" id="UP000009096"/>
    </source>
</evidence>
<proteinExistence type="predicted"/>
<organism evidence="1 2">
    <name type="scientific">Gibberella moniliformis (strain M3125 / FGSC 7600)</name>
    <name type="common">Maize ear and stalk rot fungus</name>
    <name type="synonym">Fusarium verticillioides</name>
    <dbReference type="NCBI Taxonomy" id="334819"/>
    <lineage>
        <taxon>Eukaryota</taxon>
        <taxon>Fungi</taxon>
        <taxon>Dikarya</taxon>
        <taxon>Ascomycota</taxon>
        <taxon>Pezizomycotina</taxon>
        <taxon>Sordariomycetes</taxon>
        <taxon>Hypocreomycetidae</taxon>
        <taxon>Hypocreales</taxon>
        <taxon>Nectriaceae</taxon>
        <taxon>Fusarium</taxon>
        <taxon>Fusarium fujikuroi species complex</taxon>
    </lineage>
</organism>
<dbReference type="VEuPathDB" id="FungiDB:FVEG_16708"/>
<accession>W7N2H5</accession>
<gene>
    <name evidence="1" type="ORF">FVEG_16708</name>
</gene>
<dbReference type="EMBL" id="DS022255">
    <property type="protein sequence ID" value="EWG50877.1"/>
    <property type="molecule type" value="Genomic_DNA"/>
</dbReference>
<dbReference type="GeneID" id="30073584"/>
<dbReference type="Proteomes" id="UP000009096">
    <property type="component" value="Chromosome 9"/>
</dbReference>
<dbReference type="EMBL" id="CM000586">
    <property type="protein sequence ID" value="EWG50877.1"/>
    <property type="molecule type" value="Genomic_DNA"/>
</dbReference>
<sequence length="188" mass="21072">MYWPLGARHQPTSPIVFITSPFTFDYQPRSLGDGRASNSLEKALAIVRNSRLQHPNDQILECFLQDSVNPEATSRYVLEKYSDGPEGFDLTSLLSDWKELVGSVIEQFSQQNTAKEDVVVNVTKRDNYTCRITGLKSSLVDPLIVTPIFPVVQFSGESLQELFDPFSGSDIQEQIQANDGRSFGVQNH</sequence>
<dbReference type="AlphaFoldDB" id="W7N2H5"/>
<dbReference type="RefSeq" id="XP_018757068.1">
    <property type="nucleotide sequence ID" value="XM_018905949.1"/>
</dbReference>
<name>W7N2H5_GIBM7</name>
<dbReference type="KEGG" id="fvr:FVEG_16708"/>
<evidence type="ECO:0000313" key="1">
    <source>
        <dbReference type="EMBL" id="EWG50877.1"/>
    </source>
</evidence>